<sequence>MTIVLGLSISHYTSACIVADGEVKAAIIEERLSRKKFDACFPHRSLRKVIEVAGVSPQDIDCVAVGSLCEAFDPNLAQENEYRFSTTAVSFASRVLPVQFMEADWLRAFYRKTFYIFNSQRFFRKHSKILREVGIDPQKVKFYDHHSCHSATAYYSSPWRDRVLLFTCDGNGDGYCGSVGIGQNERWEHLLKIPSIHSLGGLFGRTTRFIGMKPWQDEYKVMGLAPWGARKNSAEAVFQKFKKMWGVDGLRYRNYCGYACGSLISYMNRTFEYPRFDHVAYGVQRLIEETLAQWVKNNMEHHQEKKIGCAGGVFYNIKANKYIVEQTEPEDVFIFPTSGDESTSVGAAFLAYEEIQRARGLPVDIKPLKDVYWGQEIDTEIEKTVATLDREYFQIESVQDIAEKVAALLAENKIVGVCNSRMEFCPRALGNRSILANPSDLRNVERLNSHIKRRDFWMPFALTVLKECEHLYVENPHNLAAHYMIMGFDTKPARRDEIIAGIHQADKTVRPQILEESYNPYYHRIVKRFHEKTNIGAVLNTSLNLHGDPMINLPSEAIELMLNSELKYLALGNYLITRTC</sequence>
<organism evidence="4 5">
    <name type="scientific">candidate division CSSED10-310 bacterium</name>
    <dbReference type="NCBI Taxonomy" id="2855610"/>
    <lineage>
        <taxon>Bacteria</taxon>
        <taxon>Bacteria division CSSED10-310</taxon>
    </lineage>
</organism>
<evidence type="ECO:0000313" key="5">
    <source>
        <dbReference type="Proteomes" id="UP001594351"/>
    </source>
</evidence>
<evidence type="ECO:0000313" key="4">
    <source>
        <dbReference type="EMBL" id="MFC1849165.1"/>
    </source>
</evidence>
<reference evidence="4 5" key="1">
    <citation type="submission" date="2024-09" db="EMBL/GenBank/DDBJ databases">
        <title>Laminarin stimulates single cell rates of sulfate reduction while oxygen inhibits transcriptomic activity in coastal marine sediment.</title>
        <authorList>
            <person name="Lindsay M."/>
            <person name="Orcutt B."/>
            <person name="Emerson D."/>
            <person name="Stepanauskas R."/>
            <person name="D'Angelo T."/>
        </authorList>
    </citation>
    <scope>NUCLEOTIDE SEQUENCE [LARGE SCALE GENOMIC DNA]</scope>
    <source>
        <strain evidence="4">SAG AM-311-K15</strain>
    </source>
</reference>
<comment type="caution">
    <text evidence="4">The sequence shown here is derived from an EMBL/GenBank/DDBJ whole genome shotgun (WGS) entry which is preliminary data.</text>
</comment>
<gene>
    <name evidence="4" type="ORF">ACFL27_03050</name>
</gene>
<dbReference type="InterPro" id="IPR038152">
    <property type="entry name" value="Carbam_trans_C_sf"/>
</dbReference>
<protein>
    <submittedName>
        <fullName evidence="4">Carbamoyltransferase C-terminal domain-containing protein</fullName>
    </submittedName>
</protein>
<dbReference type="Pfam" id="PF02543">
    <property type="entry name" value="Carbam_trans_N"/>
    <property type="match status" value="1"/>
</dbReference>
<comment type="similarity">
    <text evidence="1">Belongs to the NodU/CmcH family.</text>
</comment>
<dbReference type="Gene3D" id="3.30.420.40">
    <property type="match status" value="2"/>
</dbReference>
<dbReference type="InterPro" id="IPR031730">
    <property type="entry name" value="Carbam_trans_C"/>
</dbReference>
<accession>A0ABV6YSK0</accession>
<keyword evidence="5" id="KW-1185">Reference proteome</keyword>
<evidence type="ECO:0000259" key="3">
    <source>
        <dbReference type="Pfam" id="PF16861"/>
    </source>
</evidence>
<dbReference type="CDD" id="cd24100">
    <property type="entry name" value="ASKHA_NBD_MJ1051-like_N"/>
    <property type="match status" value="1"/>
</dbReference>
<dbReference type="Proteomes" id="UP001594351">
    <property type="component" value="Unassembled WGS sequence"/>
</dbReference>
<dbReference type="SUPFAM" id="SSF53067">
    <property type="entry name" value="Actin-like ATPase domain"/>
    <property type="match status" value="1"/>
</dbReference>
<dbReference type="PANTHER" id="PTHR34847:SF1">
    <property type="entry name" value="NODULATION PROTEIN U"/>
    <property type="match status" value="1"/>
</dbReference>
<dbReference type="Pfam" id="PF16861">
    <property type="entry name" value="Carbam_trans_C"/>
    <property type="match status" value="1"/>
</dbReference>
<dbReference type="EMBL" id="JBHPBY010000024">
    <property type="protein sequence ID" value="MFC1849165.1"/>
    <property type="molecule type" value="Genomic_DNA"/>
</dbReference>
<proteinExistence type="inferred from homology"/>
<dbReference type="InterPro" id="IPR003696">
    <property type="entry name" value="Carbtransf_dom"/>
</dbReference>
<feature type="domain" description="Carbamoyltransferase C-terminal" evidence="3">
    <location>
        <begin position="406"/>
        <end position="578"/>
    </location>
</feature>
<dbReference type="PANTHER" id="PTHR34847">
    <property type="entry name" value="NODULATION PROTEIN U"/>
    <property type="match status" value="1"/>
</dbReference>
<name>A0ABV6YSK0_UNCC1</name>
<evidence type="ECO:0000256" key="1">
    <source>
        <dbReference type="ARBA" id="ARBA00006129"/>
    </source>
</evidence>
<dbReference type="Gene3D" id="3.90.870.20">
    <property type="entry name" value="Carbamoyltransferase, C-terminal domain"/>
    <property type="match status" value="1"/>
</dbReference>
<evidence type="ECO:0000259" key="2">
    <source>
        <dbReference type="Pfam" id="PF02543"/>
    </source>
</evidence>
<dbReference type="InterPro" id="IPR051338">
    <property type="entry name" value="NodU/CmcH_Carbamoyltrnsfr"/>
</dbReference>
<dbReference type="InterPro" id="IPR043129">
    <property type="entry name" value="ATPase_NBD"/>
</dbReference>
<feature type="domain" description="Carbamoyltransferase" evidence="2">
    <location>
        <begin position="5"/>
        <end position="348"/>
    </location>
</feature>